<dbReference type="EMBL" id="JACHIR010000001">
    <property type="protein sequence ID" value="MBB5891417.1"/>
    <property type="molecule type" value="Genomic_DNA"/>
</dbReference>
<proteinExistence type="predicted"/>
<gene>
    <name evidence="1" type="ORF">BJ998_002613</name>
</gene>
<accession>A0A7W9KFE1</accession>
<sequence>MGDSTGPGVGSPDTSRFEVTVTDSRRATAYLIAPEADEYIAIMAVLEASITDMMPAEIAQALREAGTPLDDRLVETRLDKLRDWTAASARTDTSRILRHADLLARNWRWTATPAGRQVQRFYSTVLADTPAMREIPLSSLARVVTALEALAAIVPAGIPETTDVAGADTVEHIGRLFISHDDLDAALVGAEDTLATLADRFDLGDEATSELKQLLVEYATRVAAELETGSARAHRALLTLVPYFEALADAAITASEARALIDRGALAASRGGRRSDWDGLVAWCDPATGRAARFALRLVRALPGMHANLRRLHASSSTATGRARALLLARACTDRTLGRAIFLAAVGDHPWRKLYDEADDDDLPRIPSWRDGPTVTVPDLLRATGRAGARGRPPAARDDTAARAEIDARRRERAAAHLDALREVLAASPGSPLSTAAARVALATLMAATRAPAGGPYRARRSAHRDGLACTLFHVPGQIAVLRAPAWRVWLPDRAMVFHPAGTRASTPPVTSPDTDTPVIMRVSSGGVA</sequence>
<comment type="caution">
    <text evidence="1">The sequence shown here is derived from an EMBL/GenBank/DDBJ whole genome shotgun (WGS) entry which is preliminary data.</text>
</comment>
<reference evidence="1 2" key="1">
    <citation type="submission" date="2020-08" db="EMBL/GenBank/DDBJ databases">
        <title>Sequencing the genomes of 1000 actinobacteria strains.</title>
        <authorList>
            <person name="Klenk H.-P."/>
        </authorList>
    </citation>
    <scope>NUCLEOTIDE SEQUENCE [LARGE SCALE GENOMIC DNA]</scope>
    <source>
        <strain evidence="1 2">DSM 43851</strain>
    </source>
</reference>
<organism evidence="1 2">
    <name type="scientific">Kutzneria kofuensis</name>
    <dbReference type="NCBI Taxonomy" id="103725"/>
    <lineage>
        <taxon>Bacteria</taxon>
        <taxon>Bacillati</taxon>
        <taxon>Actinomycetota</taxon>
        <taxon>Actinomycetes</taxon>
        <taxon>Pseudonocardiales</taxon>
        <taxon>Pseudonocardiaceae</taxon>
        <taxon>Kutzneria</taxon>
    </lineage>
</organism>
<keyword evidence="2" id="KW-1185">Reference proteome</keyword>
<dbReference type="InterPro" id="IPR013493">
    <property type="entry name" value="CHP02677"/>
</dbReference>
<dbReference type="AlphaFoldDB" id="A0A7W9KFE1"/>
<protein>
    <submittedName>
        <fullName evidence="1">Uncharacterized protein (TIGR02677 family)</fullName>
    </submittedName>
</protein>
<name>A0A7W9KFE1_9PSEU</name>
<dbReference type="Pfam" id="PF09660">
    <property type="entry name" value="DUF2397"/>
    <property type="match status" value="1"/>
</dbReference>
<dbReference type="Proteomes" id="UP000585638">
    <property type="component" value="Unassembled WGS sequence"/>
</dbReference>
<dbReference type="RefSeq" id="WP_184861505.1">
    <property type="nucleotide sequence ID" value="NZ_BAAAWY010000095.1"/>
</dbReference>
<evidence type="ECO:0000313" key="2">
    <source>
        <dbReference type="Proteomes" id="UP000585638"/>
    </source>
</evidence>
<evidence type="ECO:0000313" key="1">
    <source>
        <dbReference type="EMBL" id="MBB5891417.1"/>
    </source>
</evidence>